<feature type="domain" description="OmpR/PhoB-type" evidence="5">
    <location>
        <begin position="124"/>
        <end position="222"/>
    </location>
</feature>
<dbReference type="SMART" id="SM00862">
    <property type="entry name" value="Trans_reg_C"/>
    <property type="match status" value="1"/>
</dbReference>
<sequence length="224" mass="24878">MRILLVEDEPEMASALRTALGQRGMVVDHVASLAEGEEAIAAGVHRAVLLDRNLPDGDGLDLLPRMRARKLAAPVIVLTARGDIEERIAGLDTGADDYLAKPFVIDELLARLRAVLRRSAEMAPDPLRIGRFEFDWHNRSASVDGQPFDLPRRELLVLESLLRRHGRAVQRATLEEAVYGFDDEIQSNALDMHVSRLRRRLSNAGAELEIHGIRGIGYLLKRAA</sequence>
<feature type="DNA-binding region" description="OmpR/PhoB-type" evidence="3">
    <location>
        <begin position="124"/>
        <end position="222"/>
    </location>
</feature>
<dbReference type="SUPFAM" id="SSF52172">
    <property type="entry name" value="CheY-like"/>
    <property type="match status" value="1"/>
</dbReference>
<evidence type="ECO:0000256" key="2">
    <source>
        <dbReference type="PROSITE-ProRule" id="PRU00169"/>
    </source>
</evidence>
<dbReference type="STRING" id="53254.SAMN05660750_02688"/>
<organism evidence="6 8">
    <name type="scientific">Bosea thiooxidans</name>
    <dbReference type="NCBI Taxonomy" id="53254"/>
    <lineage>
        <taxon>Bacteria</taxon>
        <taxon>Pseudomonadati</taxon>
        <taxon>Pseudomonadota</taxon>
        <taxon>Alphaproteobacteria</taxon>
        <taxon>Hyphomicrobiales</taxon>
        <taxon>Boseaceae</taxon>
        <taxon>Bosea</taxon>
    </lineage>
</organism>
<evidence type="ECO:0000259" key="4">
    <source>
        <dbReference type="PROSITE" id="PS50110"/>
    </source>
</evidence>
<keyword evidence="1 3" id="KW-0238">DNA-binding</keyword>
<dbReference type="InterPro" id="IPR036388">
    <property type="entry name" value="WH-like_DNA-bd_sf"/>
</dbReference>
<dbReference type="GO" id="GO:0000156">
    <property type="term" value="F:phosphorelay response regulator activity"/>
    <property type="evidence" value="ECO:0007669"/>
    <property type="project" value="TreeGrafter"/>
</dbReference>
<dbReference type="InterPro" id="IPR011006">
    <property type="entry name" value="CheY-like_superfamily"/>
</dbReference>
<dbReference type="PROSITE" id="PS50110">
    <property type="entry name" value="RESPONSE_REGULATORY"/>
    <property type="match status" value="1"/>
</dbReference>
<dbReference type="InterPro" id="IPR001867">
    <property type="entry name" value="OmpR/PhoB-type_DNA-bd"/>
</dbReference>
<dbReference type="Gene3D" id="3.40.50.2300">
    <property type="match status" value="1"/>
</dbReference>
<dbReference type="RefSeq" id="WP_055726616.1">
    <property type="nucleotide sequence ID" value="NZ_FUYX01000006.1"/>
</dbReference>
<dbReference type="OrthoDB" id="9802426at2"/>
<evidence type="ECO:0000313" key="8">
    <source>
        <dbReference type="Proteomes" id="UP000051562"/>
    </source>
</evidence>
<evidence type="ECO:0000259" key="5">
    <source>
        <dbReference type="PROSITE" id="PS51755"/>
    </source>
</evidence>
<keyword evidence="2" id="KW-0597">Phosphoprotein</keyword>
<proteinExistence type="predicted"/>
<evidence type="ECO:0000313" key="7">
    <source>
        <dbReference type="EMBL" id="SKB85557.1"/>
    </source>
</evidence>
<dbReference type="EMBL" id="FUYX01000006">
    <property type="protein sequence ID" value="SKB85557.1"/>
    <property type="molecule type" value="Genomic_DNA"/>
</dbReference>
<dbReference type="CDD" id="cd17624">
    <property type="entry name" value="REC_OmpR_PmrA-like"/>
    <property type="match status" value="1"/>
</dbReference>
<name>A0A0Q3IB51_9HYPH</name>
<evidence type="ECO:0000256" key="3">
    <source>
        <dbReference type="PROSITE-ProRule" id="PRU01091"/>
    </source>
</evidence>
<dbReference type="Gene3D" id="1.10.10.10">
    <property type="entry name" value="Winged helix-like DNA-binding domain superfamily/Winged helix DNA-binding domain"/>
    <property type="match status" value="1"/>
</dbReference>
<dbReference type="InterPro" id="IPR039420">
    <property type="entry name" value="WalR-like"/>
</dbReference>
<dbReference type="GO" id="GO:0006355">
    <property type="term" value="P:regulation of DNA-templated transcription"/>
    <property type="evidence" value="ECO:0007669"/>
    <property type="project" value="InterPro"/>
</dbReference>
<protein>
    <submittedName>
        <fullName evidence="7">DNA-binding response regulator, OmpR family, contains REC and winged-helix (WHTH) domain</fullName>
    </submittedName>
    <submittedName>
        <fullName evidence="6">Two-component system response regulator</fullName>
    </submittedName>
</protein>
<dbReference type="PROSITE" id="PS51755">
    <property type="entry name" value="OMPR_PHOB"/>
    <property type="match status" value="1"/>
</dbReference>
<dbReference type="SMART" id="SM00448">
    <property type="entry name" value="REC"/>
    <property type="match status" value="1"/>
</dbReference>
<gene>
    <name evidence="6" type="ORF">ARD30_07875</name>
    <name evidence="7" type="ORF">SAMN05660750_02688</name>
</gene>
<feature type="modified residue" description="4-aspartylphosphate" evidence="2">
    <location>
        <position position="51"/>
    </location>
</feature>
<dbReference type="PANTHER" id="PTHR48111">
    <property type="entry name" value="REGULATOR OF RPOS"/>
    <property type="match status" value="1"/>
</dbReference>
<dbReference type="Proteomes" id="UP000190130">
    <property type="component" value="Unassembled WGS sequence"/>
</dbReference>
<evidence type="ECO:0000256" key="1">
    <source>
        <dbReference type="ARBA" id="ARBA00023125"/>
    </source>
</evidence>
<dbReference type="PANTHER" id="PTHR48111:SF36">
    <property type="entry name" value="TRANSCRIPTIONAL REGULATORY PROTEIN CUTR"/>
    <property type="match status" value="1"/>
</dbReference>
<dbReference type="GO" id="GO:0005829">
    <property type="term" value="C:cytosol"/>
    <property type="evidence" value="ECO:0007669"/>
    <property type="project" value="TreeGrafter"/>
</dbReference>
<evidence type="ECO:0000313" key="9">
    <source>
        <dbReference type="Proteomes" id="UP000190130"/>
    </source>
</evidence>
<keyword evidence="8" id="KW-1185">Reference proteome</keyword>
<dbReference type="Pfam" id="PF00072">
    <property type="entry name" value="Response_reg"/>
    <property type="match status" value="1"/>
</dbReference>
<dbReference type="EMBL" id="LMAR01000007">
    <property type="protein sequence ID" value="KQK32061.1"/>
    <property type="molecule type" value="Genomic_DNA"/>
</dbReference>
<dbReference type="Proteomes" id="UP000051562">
    <property type="component" value="Unassembled WGS sequence"/>
</dbReference>
<dbReference type="GO" id="GO:0000976">
    <property type="term" value="F:transcription cis-regulatory region binding"/>
    <property type="evidence" value="ECO:0007669"/>
    <property type="project" value="TreeGrafter"/>
</dbReference>
<feature type="domain" description="Response regulatory" evidence="4">
    <location>
        <begin position="2"/>
        <end position="116"/>
    </location>
</feature>
<reference evidence="6 8" key="1">
    <citation type="submission" date="2015-10" db="EMBL/GenBank/DDBJ databases">
        <title>Draft genome of Bosea thiooxidans.</title>
        <authorList>
            <person name="Wang X."/>
        </authorList>
    </citation>
    <scope>NUCLEOTIDE SEQUENCE [LARGE SCALE GENOMIC DNA]</scope>
    <source>
        <strain evidence="6 8">CGMCC 9174</strain>
    </source>
</reference>
<dbReference type="Pfam" id="PF00486">
    <property type="entry name" value="Trans_reg_C"/>
    <property type="match status" value="1"/>
</dbReference>
<dbReference type="Gene3D" id="6.10.250.690">
    <property type="match status" value="1"/>
</dbReference>
<dbReference type="GO" id="GO:0032993">
    <property type="term" value="C:protein-DNA complex"/>
    <property type="evidence" value="ECO:0007669"/>
    <property type="project" value="TreeGrafter"/>
</dbReference>
<dbReference type="AlphaFoldDB" id="A0A0Q3IB51"/>
<accession>A0A0Q3IB51</accession>
<dbReference type="CDD" id="cd00383">
    <property type="entry name" value="trans_reg_C"/>
    <property type="match status" value="1"/>
</dbReference>
<evidence type="ECO:0000313" key="6">
    <source>
        <dbReference type="EMBL" id="KQK32061.1"/>
    </source>
</evidence>
<reference evidence="7 9" key="2">
    <citation type="submission" date="2017-02" db="EMBL/GenBank/DDBJ databases">
        <authorList>
            <person name="Peterson S.W."/>
        </authorList>
    </citation>
    <scope>NUCLEOTIDE SEQUENCE [LARGE SCALE GENOMIC DNA]</scope>
    <source>
        <strain evidence="7 9">DSM 9653</strain>
    </source>
</reference>
<dbReference type="InterPro" id="IPR001789">
    <property type="entry name" value="Sig_transdc_resp-reg_receiver"/>
</dbReference>